<dbReference type="PANTHER" id="PTHR43415:SF3">
    <property type="entry name" value="GNAT-FAMILY ACETYLTRANSFERASE"/>
    <property type="match status" value="1"/>
</dbReference>
<reference evidence="2 3" key="1">
    <citation type="journal article" date="2009" name="Stand. Genomic Sci.">
        <title>Complete genome sequence of Thermanaerovibrio acidaminovorans type strain (Su883).</title>
        <authorList>
            <person name="Chovatia M."/>
            <person name="Sikorski J."/>
            <person name="Schroder M."/>
            <person name="Lapidus A."/>
            <person name="Nolan M."/>
            <person name="Tice H."/>
            <person name="Glavina Del Rio T."/>
            <person name="Copeland A."/>
            <person name="Cheng J.F."/>
            <person name="Lucas S."/>
            <person name="Chen F."/>
            <person name="Bruce D."/>
            <person name="Goodwin L."/>
            <person name="Pitluck S."/>
            <person name="Ivanova N."/>
            <person name="Mavromatis K."/>
            <person name="Ovchinnikova G."/>
            <person name="Pati A."/>
            <person name="Chen A."/>
            <person name="Palaniappan K."/>
            <person name="Land M."/>
            <person name="Hauser L."/>
            <person name="Chang Y.J."/>
            <person name="Jeffries C.D."/>
            <person name="Chain P."/>
            <person name="Saunders E."/>
            <person name="Detter J.C."/>
            <person name="Brettin T."/>
            <person name="Rohde M."/>
            <person name="Goker M."/>
            <person name="Spring S."/>
            <person name="Bristow J."/>
            <person name="Markowitz V."/>
            <person name="Hugenholtz P."/>
            <person name="Kyrpides N.C."/>
            <person name="Klenk H.P."/>
            <person name="Eisen J.A."/>
        </authorList>
    </citation>
    <scope>NUCLEOTIDE SEQUENCE [LARGE SCALE GENOMIC DNA]</scope>
    <source>
        <strain evidence="3">ATCC 49978 / DSM 6589 / Su883</strain>
    </source>
</reference>
<dbReference type="Pfam" id="PF13302">
    <property type="entry name" value="Acetyltransf_3"/>
    <property type="match status" value="1"/>
</dbReference>
<dbReference type="SUPFAM" id="SSF55729">
    <property type="entry name" value="Acyl-CoA N-acyltransferases (Nat)"/>
    <property type="match status" value="1"/>
</dbReference>
<name>D1B9F9_THEAS</name>
<dbReference type="STRING" id="525903.Taci_0676"/>
<dbReference type="EnsemblBacteria" id="ACZ18912">
    <property type="protein sequence ID" value="ACZ18912"/>
    <property type="gene ID" value="Taci_0676"/>
</dbReference>
<dbReference type="Proteomes" id="UP000002030">
    <property type="component" value="Chromosome"/>
</dbReference>
<dbReference type="EMBL" id="CP001818">
    <property type="protein sequence ID" value="ACZ18912.1"/>
    <property type="molecule type" value="Genomic_DNA"/>
</dbReference>
<dbReference type="AlphaFoldDB" id="D1B9F9"/>
<dbReference type="HOGENOM" id="CLU_013985_12_4_0"/>
<gene>
    <name evidence="2" type="ordered locus">Taci_0676</name>
</gene>
<feature type="domain" description="N-acetyltransferase" evidence="1">
    <location>
        <begin position="4"/>
        <end position="163"/>
    </location>
</feature>
<evidence type="ECO:0000259" key="1">
    <source>
        <dbReference type="PROSITE" id="PS51186"/>
    </source>
</evidence>
<proteinExistence type="predicted"/>
<keyword evidence="3" id="KW-1185">Reference proteome</keyword>
<dbReference type="CDD" id="cd04301">
    <property type="entry name" value="NAT_SF"/>
    <property type="match status" value="1"/>
</dbReference>
<dbReference type="InterPro" id="IPR000182">
    <property type="entry name" value="GNAT_dom"/>
</dbReference>
<evidence type="ECO:0000313" key="2">
    <source>
        <dbReference type="EMBL" id="ACZ18912.1"/>
    </source>
</evidence>
<dbReference type="RefSeq" id="WP_012869428.1">
    <property type="nucleotide sequence ID" value="NC_013522.1"/>
</dbReference>
<evidence type="ECO:0000313" key="3">
    <source>
        <dbReference type="Proteomes" id="UP000002030"/>
    </source>
</evidence>
<dbReference type="GO" id="GO:0016747">
    <property type="term" value="F:acyltransferase activity, transferring groups other than amino-acyl groups"/>
    <property type="evidence" value="ECO:0007669"/>
    <property type="project" value="InterPro"/>
</dbReference>
<organism evidence="2 3">
    <name type="scientific">Thermanaerovibrio acidaminovorans (strain ATCC 49978 / DSM 6589 / Su883)</name>
    <name type="common">Selenomonas acidaminovorans</name>
    <dbReference type="NCBI Taxonomy" id="525903"/>
    <lineage>
        <taxon>Bacteria</taxon>
        <taxon>Thermotogati</taxon>
        <taxon>Synergistota</taxon>
        <taxon>Synergistia</taxon>
        <taxon>Synergistales</taxon>
        <taxon>Synergistaceae</taxon>
        <taxon>Thermanaerovibrio</taxon>
    </lineage>
</organism>
<accession>D1B9F9</accession>
<dbReference type="OrthoDB" id="3976at2"/>
<dbReference type="KEGG" id="tai:Taci_0676"/>
<dbReference type="PROSITE" id="PS51186">
    <property type="entry name" value="GNAT"/>
    <property type="match status" value="1"/>
</dbReference>
<dbReference type="eggNOG" id="COG1670">
    <property type="taxonomic scope" value="Bacteria"/>
</dbReference>
<dbReference type="PANTHER" id="PTHR43415">
    <property type="entry name" value="SPERMIDINE N(1)-ACETYLTRANSFERASE"/>
    <property type="match status" value="1"/>
</dbReference>
<dbReference type="Gene3D" id="3.40.630.30">
    <property type="match status" value="1"/>
</dbReference>
<dbReference type="InterPro" id="IPR016181">
    <property type="entry name" value="Acyl_CoA_acyltransferase"/>
</dbReference>
<sequence>MLSVKFKLLSPDDVGPDYVAWMNDPDVTRYLECRFRSYTEEDLRGFVRAMVDSGNNFLFGIYDGEKHVGNIKIGNVDWKHRYGDLGLVIGLKEYWGRGVATKAIDYCCSYAKCELGLRKLFAGIYDGNVGSLRAFLKCGFSKAGVLKEHRICGGTYVDELIVERLL</sequence>
<protein>
    <submittedName>
        <fullName evidence="2">GCN5-related N-acetyltransferase</fullName>
    </submittedName>
</protein>